<dbReference type="InterPro" id="IPR027685">
    <property type="entry name" value="Shroom_fam"/>
</dbReference>
<feature type="region of interest" description="Disordered" evidence="6">
    <location>
        <begin position="344"/>
        <end position="487"/>
    </location>
</feature>
<dbReference type="PANTHER" id="PTHR15012">
    <property type="entry name" value="APICAL PROTEIN/SHROOM-RELATED"/>
    <property type="match status" value="1"/>
</dbReference>
<feature type="compositionally biased region" description="Low complexity" evidence="6">
    <location>
        <begin position="360"/>
        <end position="384"/>
    </location>
</feature>
<organism evidence="8 9">
    <name type="scientific">Petrolisthes cinctipes</name>
    <name type="common">Flat porcelain crab</name>
    <dbReference type="NCBI Taxonomy" id="88211"/>
    <lineage>
        <taxon>Eukaryota</taxon>
        <taxon>Metazoa</taxon>
        <taxon>Ecdysozoa</taxon>
        <taxon>Arthropoda</taxon>
        <taxon>Crustacea</taxon>
        <taxon>Multicrustacea</taxon>
        <taxon>Malacostraca</taxon>
        <taxon>Eumalacostraca</taxon>
        <taxon>Eucarida</taxon>
        <taxon>Decapoda</taxon>
        <taxon>Pleocyemata</taxon>
        <taxon>Anomura</taxon>
        <taxon>Galatheoidea</taxon>
        <taxon>Porcellanidae</taxon>
        <taxon>Petrolisthes</taxon>
    </lineage>
</organism>
<feature type="region of interest" description="Disordered" evidence="6">
    <location>
        <begin position="292"/>
        <end position="315"/>
    </location>
</feature>
<dbReference type="GO" id="GO:0030864">
    <property type="term" value="C:cortical actin cytoskeleton"/>
    <property type="evidence" value="ECO:0007669"/>
    <property type="project" value="TreeGrafter"/>
</dbReference>
<feature type="domain" description="ASD2" evidence="7">
    <location>
        <begin position="512"/>
        <end position="813"/>
    </location>
</feature>
<keyword evidence="3" id="KW-0963">Cytoplasm</keyword>
<evidence type="ECO:0000256" key="3">
    <source>
        <dbReference type="ARBA" id="ARBA00022490"/>
    </source>
</evidence>
<accession>A0AAE1K9X4</accession>
<keyword evidence="5" id="KW-0175">Coiled coil</keyword>
<evidence type="ECO:0000259" key="7">
    <source>
        <dbReference type="PROSITE" id="PS51307"/>
    </source>
</evidence>
<evidence type="ECO:0000313" key="8">
    <source>
        <dbReference type="EMBL" id="KAK3866783.1"/>
    </source>
</evidence>
<evidence type="ECO:0000256" key="5">
    <source>
        <dbReference type="SAM" id="Coils"/>
    </source>
</evidence>
<proteinExistence type="inferred from homology"/>
<evidence type="ECO:0000256" key="2">
    <source>
        <dbReference type="ARBA" id="ARBA00006469"/>
    </source>
</evidence>
<dbReference type="Pfam" id="PF08687">
    <property type="entry name" value="ASD2"/>
    <property type="match status" value="1"/>
</dbReference>
<evidence type="ECO:0000256" key="4">
    <source>
        <dbReference type="ARBA" id="ARBA00023212"/>
    </source>
</evidence>
<feature type="compositionally biased region" description="Low complexity" evidence="6">
    <location>
        <begin position="397"/>
        <end position="421"/>
    </location>
</feature>
<feature type="compositionally biased region" description="Polar residues" evidence="6">
    <location>
        <begin position="39"/>
        <end position="53"/>
    </location>
</feature>
<dbReference type="GO" id="GO:0051015">
    <property type="term" value="F:actin filament binding"/>
    <property type="evidence" value="ECO:0007669"/>
    <property type="project" value="InterPro"/>
</dbReference>
<feature type="region of interest" description="Disordered" evidence="6">
    <location>
        <begin position="36"/>
        <end position="77"/>
    </location>
</feature>
<feature type="coiled-coil region" evidence="5">
    <location>
        <begin position="636"/>
        <end position="670"/>
    </location>
</feature>
<comment type="subcellular location">
    <subcellularLocation>
        <location evidence="1">Cytoplasm</location>
        <location evidence="1">Cytoskeleton</location>
    </subcellularLocation>
</comment>
<feature type="compositionally biased region" description="Polar residues" evidence="6">
    <location>
        <begin position="573"/>
        <end position="582"/>
    </location>
</feature>
<dbReference type="GO" id="GO:0016324">
    <property type="term" value="C:apical plasma membrane"/>
    <property type="evidence" value="ECO:0007669"/>
    <property type="project" value="TreeGrafter"/>
</dbReference>
<feature type="coiled-coil region" evidence="5">
    <location>
        <begin position="730"/>
        <end position="760"/>
    </location>
</feature>
<sequence>MSRYLLKTTVCSGTYHKDSYMAHRRDWKTGFEGRYRRTVSPSSPNRNPLCTNTNERRNPVTSTTTSPSTTTTTTASTLRNFSTSQFVQSNNSKNLCDDKSINNGWPSSSQNSSTTVNFTTEELKAFKARRAHAQDTVIPAHPSQSSPTQSTLPPLTHQGSLSSASCNVGADSHFGSMQSGSPTSPSKLSPSQSWGTSLDSLNRSVSPAGTPITNSNKYSPRTITRATSLADPLHIADETGMTQEVFQLPRAASINESLSRISAINDSLSRSTSVADSLCRSISVTETPTTTHISHNFTHNRSSSVSDTSSHLSSLPEVLPASPALHTTPVPHDGPITAHPATVTEEASSPLSSKTKPVHSSSPKSTLTHSSSPKSSPVHSSSHNKSLESPPSPGSPSPANTSSSALSTSTPPPTTNSITPLAPSTSTHQATVPTTPLASSTATLLSASTTPPTSASIPKTSSTSSVVSNSPSYPVTSPSMSSPKTPVDNASIIVLGYGRTPYQEELDCDRLSQDYVPQFTMDTKLQALLAPGPEHKTAAHYMQGVFSLELRRDFISSTHANHPDVSQPPRTELPSTTLNSSKSDTANGLEMVCERAPIPADSAYFTTSESKAKMLTRLRGNNETLHDGITDQQQLYKKKEELVASIGRKLEILRAEREAIKEEMRLNQELGLEVTSKVEARARLAESEKYKLHVEEIDKITSLLLGLSGRLARAENALLMMVDDADPEEKSILERKRDKLSEQLEEAKRLKENIDRRAVQVAKVLNQYLTEDQYADYDHFIKMKAKLIMDAREIDDKIKLGEEQQQALRETMCKKQ</sequence>
<evidence type="ECO:0000256" key="1">
    <source>
        <dbReference type="ARBA" id="ARBA00004245"/>
    </source>
</evidence>
<keyword evidence="9" id="KW-1185">Reference proteome</keyword>
<dbReference type="PANTHER" id="PTHR15012:SF32">
    <property type="entry name" value="PROTEIN SHROOM"/>
    <property type="match status" value="1"/>
</dbReference>
<dbReference type="GO" id="GO:0007015">
    <property type="term" value="P:actin filament organization"/>
    <property type="evidence" value="ECO:0007669"/>
    <property type="project" value="TreeGrafter"/>
</dbReference>
<dbReference type="GO" id="GO:0043296">
    <property type="term" value="C:apical junction complex"/>
    <property type="evidence" value="ECO:0007669"/>
    <property type="project" value="TreeGrafter"/>
</dbReference>
<dbReference type="Gene3D" id="6.10.250.3120">
    <property type="match status" value="1"/>
</dbReference>
<feature type="compositionally biased region" description="Polar residues" evidence="6">
    <location>
        <begin position="292"/>
        <end position="301"/>
    </location>
</feature>
<feature type="compositionally biased region" description="Polar residues" evidence="6">
    <location>
        <begin position="175"/>
        <end position="219"/>
    </location>
</feature>
<reference evidence="8" key="1">
    <citation type="submission" date="2023-10" db="EMBL/GenBank/DDBJ databases">
        <title>Genome assemblies of two species of porcelain crab, Petrolisthes cinctipes and Petrolisthes manimaculis (Anomura: Porcellanidae).</title>
        <authorList>
            <person name="Angst P."/>
        </authorList>
    </citation>
    <scope>NUCLEOTIDE SEQUENCE</scope>
    <source>
        <strain evidence="8">PB745_01</strain>
        <tissue evidence="8">Gill</tissue>
    </source>
</reference>
<evidence type="ECO:0000256" key="6">
    <source>
        <dbReference type="SAM" id="MobiDB-lite"/>
    </source>
</evidence>
<feature type="compositionally biased region" description="Low complexity" evidence="6">
    <location>
        <begin position="430"/>
        <end position="479"/>
    </location>
</feature>
<evidence type="ECO:0000313" key="9">
    <source>
        <dbReference type="Proteomes" id="UP001286313"/>
    </source>
</evidence>
<comment type="caution">
    <text evidence="8">The sequence shown here is derived from an EMBL/GenBank/DDBJ whole genome shotgun (WGS) entry which is preliminary data.</text>
</comment>
<feature type="compositionally biased region" description="Low complexity" evidence="6">
    <location>
        <begin position="141"/>
        <end position="158"/>
    </location>
</feature>
<feature type="compositionally biased region" description="Low complexity" evidence="6">
    <location>
        <begin position="302"/>
        <end position="314"/>
    </location>
</feature>
<comment type="similarity">
    <text evidence="2">Belongs to the shroom family.</text>
</comment>
<dbReference type="GO" id="GO:0000902">
    <property type="term" value="P:cell morphogenesis"/>
    <property type="evidence" value="ECO:0007669"/>
    <property type="project" value="TreeGrafter"/>
</dbReference>
<dbReference type="AlphaFoldDB" id="A0AAE1K9X4"/>
<name>A0AAE1K9X4_PETCI</name>
<dbReference type="Proteomes" id="UP001286313">
    <property type="component" value="Unassembled WGS sequence"/>
</dbReference>
<dbReference type="PROSITE" id="PS51307">
    <property type="entry name" value="ASD2"/>
    <property type="match status" value="1"/>
</dbReference>
<keyword evidence="4" id="KW-0206">Cytoskeleton</keyword>
<feature type="compositionally biased region" description="Low complexity" evidence="6">
    <location>
        <begin position="61"/>
        <end position="77"/>
    </location>
</feature>
<gene>
    <name evidence="8" type="ORF">Pcinc_027696</name>
</gene>
<dbReference type="EMBL" id="JAWQEG010003338">
    <property type="protein sequence ID" value="KAK3866783.1"/>
    <property type="molecule type" value="Genomic_DNA"/>
</dbReference>
<dbReference type="GO" id="GO:0005912">
    <property type="term" value="C:adherens junction"/>
    <property type="evidence" value="ECO:0007669"/>
    <property type="project" value="TreeGrafter"/>
</dbReference>
<feature type="region of interest" description="Disordered" evidence="6">
    <location>
        <begin position="129"/>
        <end position="219"/>
    </location>
</feature>
<protein>
    <recommendedName>
        <fullName evidence="7">ASD2 domain-containing protein</fullName>
    </recommendedName>
</protein>
<feature type="region of interest" description="Disordered" evidence="6">
    <location>
        <begin position="559"/>
        <end position="582"/>
    </location>
</feature>
<feature type="compositionally biased region" description="Polar residues" evidence="6">
    <location>
        <begin position="345"/>
        <end position="359"/>
    </location>
</feature>
<dbReference type="InterPro" id="IPR014799">
    <property type="entry name" value="ASD2_dom"/>
</dbReference>